<organism evidence="1 2">
    <name type="scientific">Dermatophagoides farinae</name>
    <name type="common">American house dust mite</name>
    <dbReference type="NCBI Taxonomy" id="6954"/>
    <lineage>
        <taxon>Eukaryota</taxon>
        <taxon>Metazoa</taxon>
        <taxon>Ecdysozoa</taxon>
        <taxon>Arthropoda</taxon>
        <taxon>Chelicerata</taxon>
        <taxon>Arachnida</taxon>
        <taxon>Acari</taxon>
        <taxon>Acariformes</taxon>
        <taxon>Sarcoptiformes</taxon>
        <taxon>Astigmata</taxon>
        <taxon>Psoroptidia</taxon>
        <taxon>Analgoidea</taxon>
        <taxon>Pyroglyphidae</taxon>
        <taxon>Dermatophagoidinae</taxon>
        <taxon>Dermatophagoides</taxon>
    </lineage>
</organism>
<proteinExistence type="predicted"/>
<evidence type="ECO:0000313" key="1">
    <source>
        <dbReference type="EMBL" id="KAH9527368.1"/>
    </source>
</evidence>
<protein>
    <submittedName>
        <fullName evidence="1">Uncharacterized protein</fullName>
    </submittedName>
</protein>
<reference evidence="1" key="2">
    <citation type="journal article" date="2022" name="Res Sq">
        <title>Comparative Genomics Reveals Insights into the Divergent Evolution of Astigmatic Mites and Household Pest Adaptations.</title>
        <authorList>
            <person name="Xiong Q."/>
            <person name="Wan A.T.-Y."/>
            <person name="Liu X.-Y."/>
            <person name="Fung C.S.-H."/>
            <person name="Xiao X."/>
            <person name="Malainual N."/>
            <person name="Hou J."/>
            <person name="Wang L."/>
            <person name="Wang M."/>
            <person name="Yang K."/>
            <person name="Cui Y."/>
            <person name="Leung E."/>
            <person name="Nong W."/>
            <person name="Shin S.-K."/>
            <person name="Au S."/>
            <person name="Jeong K.Y."/>
            <person name="Chew F.T."/>
            <person name="Hui J."/>
            <person name="Leung T.F."/>
            <person name="Tungtrongchitr A."/>
            <person name="Zhong N."/>
            <person name="Liu Z."/>
            <person name="Tsui S."/>
        </authorList>
    </citation>
    <scope>NUCLEOTIDE SEQUENCE</scope>
    <source>
        <strain evidence="1">Derf</strain>
        <tissue evidence="1">Whole organism</tissue>
    </source>
</reference>
<gene>
    <name evidence="1" type="ORF">DERF_001388</name>
</gene>
<name>A0A922IAS0_DERFA</name>
<accession>A0A922IAS0</accession>
<keyword evidence="2" id="KW-1185">Reference proteome</keyword>
<dbReference type="Proteomes" id="UP000790347">
    <property type="component" value="Unassembled WGS sequence"/>
</dbReference>
<evidence type="ECO:0000313" key="2">
    <source>
        <dbReference type="Proteomes" id="UP000790347"/>
    </source>
</evidence>
<reference evidence="1" key="1">
    <citation type="submission" date="2013-05" db="EMBL/GenBank/DDBJ databases">
        <authorList>
            <person name="Yim A.K.Y."/>
            <person name="Chan T.F."/>
            <person name="Ji K.M."/>
            <person name="Liu X.Y."/>
            <person name="Zhou J.W."/>
            <person name="Li R.Q."/>
            <person name="Yang K.Y."/>
            <person name="Li J."/>
            <person name="Li M."/>
            <person name="Law P.T.W."/>
            <person name="Wu Y.L."/>
            <person name="Cai Z.L."/>
            <person name="Qin H."/>
            <person name="Bao Y."/>
            <person name="Leung R.K.K."/>
            <person name="Ng P.K.S."/>
            <person name="Zou J."/>
            <person name="Zhong X.J."/>
            <person name="Ran P.X."/>
            <person name="Zhong N.S."/>
            <person name="Liu Z.G."/>
            <person name="Tsui S.K.W."/>
        </authorList>
    </citation>
    <scope>NUCLEOTIDE SEQUENCE</scope>
    <source>
        <strain evidence="1">Derf</strain>
        <tissue evidence="1">Whole organism</tissue>
    </source>
</reference>
<dbReference type="AlphaFoldDB" id="A0A922IAS0"/>
<sequence length="75" mass="9084">MKKIFRSRYFWSIKRANENVVDDDDDDMKCDMDDMIINKYMTTTIKHNTTECCECWKNCIFWLTICGVISITFFF</sequence>
<comment type="caution">
    <text evidence="1">The sequence shown here is derived from an EMBL/GenBank/DDBJ whole genome shotgun (WGS) entry which is preliminary data.</text>
</comment>
<dbReference type="EMBL" id="ASGP02000001">
    <property type="protein sequence ID" value="KAH9527368.1"/>
    <property type="molecule type" value="Genomic_DNA"/>
</dbReference>